<protein>
    <submittedName>
        <fullName evidence="2">Alpha-beta hydrolase superfamily lysophospholipase</fullName>
    </submittedName>
</protein>
<dbReference type="InterPro" id="IPR022742">
    <property type="entry name" value="Hydrolase_4"/>
</dbReference>
<reference evidence="2 3" key="1">
    <citation type="submission" date="2019-06" db="EMBL/GenBank/DDBJ databases">
        <title>Sequencing the genomes of 1000 actinobacteria strains.</title>
        <authorList>
            <person name="Klenk H.-P."/>
        </authorList>
    </citation>
    <scope>NUCLEOTIDE SEQUENCE [LARGE SCALE GENOMIC DNA]</scope>
    <source>
        <strain evidence="2 3">DSM 8803</strain>
    </source>
</reference>
<accession>A0A542Y859</accession>
<comment type="caution">
    <text evidence="2">The sequence shown here is derived from an EMBL/GenBank/DDBJ whole genome shotgun (WGS) entry which is preliminary data.</text>
</comment>
<dbReference type="InterPro" id="IPR029058">
    <property type="entry name" value="AB_hydrolase_fold"/>
</dbReference>
<dbReference type="Proteomes" id="UP000319094">
    <property type="component" value="Unassembled WGS sequence"/>
</dbReference>
<name>A0A542Y859_9MICO</name>
<evidence type="ECO:0000313" key="3">
    <source>
        <dbReference type="Proteomes" id="UP000319094"/>
    </source>
</evidence>
<dbReference type="SUPFAM" id="SSF53474">
    <property type="entry name" value="alpha/beta-Hydrolases"/>
    <property type="match status" value="1"/>
</dbReference>
<keyword evidence="3" id="KW-1185">Reference proteome</keyword>
<keyword evidence="2" id="KW-0378">Hydrolase</keyword>
<dbReference type="GO" id="GO:0016787">
    <property type="term" value="F:hydrolase activity"/>
    <property type="evidence" value="ECO:0007669"/>
    <property type="project" value="UniProtKB-KW"/>
</dbReference>
<sequence>MIQWRPDVLGEGFEQLTFELGADDDPAFARADDGDGGEGRSARPLVSTLVRSLPAPLSVWERLTRRHRDFEDVDVLYVHGWSDYFFQTDLASYWTSKGARFFALDLRRYGRSLRPGQTAGYISSLEQYDAEIEFALAEMRASRPRSQEPRKLLLLGHSTGGLVLSLWASRNPGIADALVLNSPWLELQLSTRGRQMIAPIVNLGAKFSPLEGIPQLDYGFYMRAVREVGPKDEVAGINPEWKPEQSHPVHAGWLRAILAGHDLVYRGLKIDAPICVLLSCRTALPSRWSEELTRADTVLDVDDIARAALRLGPSVTVERIDGALHDVFVSAEKPRSDAYARLDRFSRGWRRALD</sequence>
<proteinExistence type="predicted"/>
<evidence type="ECO:0000313" key="2">
    <source>
        <dbReference type="EMBL" id="TQL44207.1"/>
    </source>
</evidence>
<organism evidence="2 3">
    <name type="scientific">Leucobacter komagatae</name>
    <dbReference type="NCBI Taxonomy" id="55969"/>
    <lineage>
        <taxon>Bacteria</taxon>
        <taxon>Bacillati</taxon>
        <taxon>Actinomycetota</taxon>
        <taxon>Actinomycetes</taxon>
        <taxon>Micrococcales</taxon>
        <taxon>Microbacteriaceae</taxon>
        <taxon>Leucobacter</taxon>
    </lineage>
</organism>
<evidence type="ECO:0000259" key="1">
    <source>
        <dbReference type="Pfam" id="PF12146"/>
    </source>
</evidence>
<gene>
    <name evidence="2" type="ORF">FB468_2257</name>
</gene>
<dbReference type="OrthoDB" id="9801217at2"/>
<dbReference type="RefSeq" id="WP_141887420.1">
    <property type="nucleotide sequence ID" value="NZ_BAAAUY010000011.1"/>
</dbReference>
<dbReference type="Gene3D" id="3.40.50.1820">
    <property type="entry name" value="alpha/beta hydrolase"/>
    <property type="match status" value="1"/>
</dbReference>
<dbReference type="AlphaFoldDB" id="A0A542Y859"/>
<feature type="domain" description="Serine aminopeptidase S33" evidence="1">
    <location>
        <begin position="75"/>
        <end position="199"/>
    </location>
</feature>
<dbReference type="EMBL" id="VFON01000001">
    <property type="protein sequence ID" value="TQL44207.1"/>
    <property type="molecule type" value="Genomic_DNA"/>
</dbReference>
<dbReference type="Pfam" id="PF12146">
    <property type="entry name" value="Hydrolase_4"/>
    <property type="match status" value="1"/>
</dbReference>